<dbReference type="HOGENOM" id="CLU_002639_1_0_1"/>
<gene>
    <name evidence="2" type="ORF">UCREL1_4528</name>
</gene>
<feature type="domain" description="Heterokaryon incompatibility" evidence="1">
    <location>
        <begin position="87"/>
        <end position="250"/>
    </location>
</feature>
<organism evidence="2 3">
    <name type="scientific">Eutypa lata (strain UCR-EL1)</name>
    <name type="common">Grapevine dieback disease fungus</name>
    <name type="synonym">Eutypa armeniacae</name>
    <dbReference type="NCBI Taxonomy" id="1287681"/>
    <lineage>
        <taxon>Eukaryota</taxon>
        <taxon>Fungi</taxon>
        <taxon>Dikarya</taxon>
        <taxon>Ascomycota</taxon>
        <taxon>Pezizomycotina</taxon>
        <taxon>Sordariomycetes</taxon>
        <taxon>Xylariomycetidae</taxon>
        <taxon>Xylariales</taxon>
        <taxon>Diatrypaceae</taxon>
        <taxon>Eutypa</taxon>
    </lineage>
</organism>
<dbReference type="EMBL" id="KB706239">
    <property type="protein sequence ID" value="EMR68446.1"/>
    <property type="molecule type" value="Genomic_DNA"/>
</dbReference>
<dbReference type="eggNOG" id="ENOG502SIEQ">
    <property type="taxonomic scope" value="Eukaryota"/>
</dbReference>
<dbReference type="PANTHER" id="PTHR33112:SF16">
    <property type="entry name" value="HETEROKARYON INCOMPATIBILITY DOMAIN-CONTAINING PROTEIN"/>
    <property type="match status" value="1"/>
</dbReference>
<keyword evidence="3" id="KW-1185">Reference proteome</keyword>
<name>M7TET8_EUTLA</name>
<sequence length="669" mass="74813">MLLTTTMTASPTTKYGYTNSPEHFEQARKWLTMCREDHKLCNGIGNTQLELPTRLLYVSGGKDWKPGTQPEIIKLVQTNQTKSCLEYLAFSHCWGPPSEMQFRLLARNIDSCCEGIDFSLLSQNMQDAITATLSLGFSYIWIDSLCIIQRDDAEDADHEVSRKDWVAEAKKMGSVYAGAVCTVASTGSSSSSGGCFHERSRANLEPCKIGVSSSTALSPGWIYARSDDVFDFERNVDLAPLNSRGWVMQERLLSRRVLHFGAGAMYWECGGRSASELNPHGYTYKRYPEDFKDNYSPEMSGYINTRADVARAEREGRGFTWASEEMRRRRPPPVMIDPDAAPGSQAVWRHKRGFWKNILKIDEASWADDDGDMRDGDRAGFRAAFERLRGDKHSVEAAAGEDATQVVGRDSFSQVWYDVVEPYSRGKLTAPADKLIALKGIEDEVARATRFTYLWGVWKERLLTDLLWFAIEGPGRRLLDEHGVPVAPTWSWASIEGAVALDLLPENSRRDIERKETLVTIADVDSETDSPQKATVDINGPLLSISAPAYDGIAWHIEIGQTGYASARVFPDVVTPDICQMAGLACLSFFVLDREKNDIAIRSPREDIQGLVLRLVARGRGNGTVQDVYERVGYFTTSYVARSHDSRKARQTLKNAEVKTLRLTGWSGL</sequence>
<dbReference type="PANTHER" id="PTHR33112">
    <property type="entry name" value="DOMAIN PROTEIN, PUTATIVE-RELATED"/>
    <property type="match status" value="1"/>
</dbReference>
<dbReference type="InterPro" id="IPR010730">
    <property type="entry name" value="HET"/>
</dbReference>
<dbReference type="OrthoDB" id="3789824at2759"/>
<dbReference type="OMA" id="RDSHELC"/>
<proteinExistence type="predicted"/>
<evidence type="ECO:0000259" key="1">
    <source>
        <dbReference type="Pfam" id="PF06985"/>
    </source>
</evidence>
<protein>
    <submittedName>
        <fullName evidence="2">Putative heterokaryon incompatibility protein</fullName>
    </submittedName>
</protein>
<dbReference type="KEGG" id="ela:UCREL1_4528"/>
<evidence type="ECO:0000313" key="3">
    <source>
        <dbReference type="Proteomes" id="UP000012174"/>
    </source>
</evidence>
<dbReference type="Pfam" id="PF06985">
    <property type="entry name" value="HET"/>
    <property type="match status" value="1"/>
</dbReference>
<reference evidence="3" key="1">
    <citation type="journal article" date="2013" name="Genome Announc.">
        <title>Draft genome sequence of the grapevine dieback fungus Eutypa lata UCR-EL1.</title>
        <authorList>
            <person name="Blanco-Ulate B."/>
            <person name="Rolshausen P.E."/>
            <person name="Cantu D."/>
        </authorList>
    </citation>
    <scope>NUCLEOTIDE SEQUENCE [LARGE SCALE GENOMIC DNA]</scope>
    <source>
        <strain evidence="3">UCR-EL1</strain>
    </source>
</reference>
<dbReference type="AlphaFoldDB" id="M7TET8"/>
<evidence type="ECO:0000313" key="2">
    <source>
        <dbReference type="EMBL" id="EMR68446.1"/>
    </source>
</evidence>
<dbReference type="Proteomes" id="UP000012174">
    <property type="component" value="Unassembled WGS sequence"/>
</dbReference>
<accession>M7TET8</accession>